<dbReference type="Proteomes" id="UP000005365">
    <property type="component" value="Unassembled WGS sequence"/>
</dbReference>
<dbReference type="InterPro" id="IPR019888">
    <property type="entry name" value="Tscrpt_reg_AsnC-like"/>
</dbReference>
<dbReference type="PRINTS" id="PR00033">
    <property type="entry name" value="HTHASNC"/>
</dbReference>
<name>C6M9P1_NEISI</name>
<dbReference type="GO" id="GO:0006355">
    <property type="term" value="P:regulation of DNA-templated transcription"/>
    <property type="evidence" value="ECO:0007669"/>
    <property type="project" value="UniProtKB-ARBA"/>
</dbReference>
<dbReference type="SMART" id="SM00344">
    <property type="entry name" value="HTH_ASNC"/>
    <property type="match status" value="1"/>
</dbReference>
<evidence type="ECO:0000256" key="2">
    <source>
        <dbReference type="ARBA" id="ARBA00023125"/>
    </source>
</evidence>
<dbReference type="FunFam" id="1.10.10.10:FF:000235">
    <property type="entry name" value="AsnC family transcriptional regulator"/>
    <property type="match status" value="1"/>
</dbReference>
<dbReference type="CDD" id="cd00090">
    <property type="entry name" value="HTH_ARSR"/>
    <property type="match status" value="1"/>
</dbReference>
<dbReference type="EMBL" id="ACKO02000030">
    <property type="protein sequence ID" value="EET42964.1"/>
    <property type="molecule type" value="Genomic_DNA"/>
</dbReference>
<evidence type="ECO:0000313" key="6">
    <source>
        <dbReference type="EMBL" id="EET42964.1"/>
    </source>
</evidence>
<dbReference type="eggNOG" id="COG1522">
    <property type="taxonomic scope" value="Bacteria"/>
</dbReference>
<dbReference type="FunFam" id="3.30.70.920:FF:000001">
    <property type="entry name" value="Transcriptional regulator, AsnC family"/>
    <property type="match status" value="1"/>
</dbReference>
<dbReference type="Gene3D" id="1.10.10.10">
    <property type="entry name" value="Winged helix-like DNA-binding domain superfamily/Winged helix DNA-binding domain"/>
    <property type="match status" value="1"/>
</dbReference>
<dbReference type="Pfam" id="PF13412">
    <property type="entry name" value="HTH_24"/>
    <property type="match status" value="1"/>
</dbReference>
<evidence type="ECO:0000256" key="4">
    <source>
        <dbReference type="ARBA" id="ARBA00023163"/>
    </source>
</evidence>
<dbReference type="Gene3D" id="3.30.70.920">
    <property type="match status" value="1"/>
</dbReference>
<dbReference type="GO" id="GO:0005829">
    <property type="term" value="C:cytosol"/>
    <property type="evidence" value="ECO:0007669"/>
    <property type="project" value="TreeGrafter"/>
</dbReference>
<dbReference type="GO" id="GO:0043200">
    <property type="term" value="P:response to amino acid"/>
    <property type="evidence" value="ECO:0007669"/>
    <property type="project" value="TreeGrafter"/>
</dbReference>
<evidence type="ECO:0000256" key="1">
    <source>
        <dbReference type="ARBA" id="ARBA00023015"/>
    </source>
</evidence>
<reference evidence="6" key="1">
    <citation type="submission" date="2009-07" db="EMBL/GenBank/DDBJ databases">
        <authorList>
            <person name="Weinstock G."/>
            <person name="Sodergren E."/>
            <person name="Clifton S."/>
            <person name="Fulton L."/>
            <person name="Fulton B."/>
            <person name="Courtney L."/>
            <person name="Fronick C."/>
            <person name="Harrison M."/>
            <person name="Strong C."/>
            <person name="Farmer C."/>
            <person name="Delahaunty K."/>
            <person name="Markovic C."/>
            <person name="Hall O."/>
            <person name="Minx P."/>
            <person name="Tomlinson C."/>
            <person name="Mitreva M."/>
            <person name="Nelson J."/>
            <person name="Hou S."/>
            <person name="Wollam A."/>
            <person name="Pepin K.H."/>
            <person name="Johnson M."/>
            <person name="Bhonagiri V."/>
            <person name="Nash W.E."/>
            <person name="Warren W."/>
            <person name="Chinwalla A."/>
            <person name="Mardis E.R."/>
            <person name="Wilson R.K."/>
        </authorList>
    </citation>
    <scope>NUCLEOTIDE SEQUENCE [LARGE SCALE GENOMIC DNA]</scope>
    <source>
        <strain evidence="6">ATCC 29256</strain>
    </source>
</reference>
<accession>C6M9P1</accession>
<dbReference type="InterPro" id="IPR011991">
    <property type="entry name" value="ArsR-like_HTH"/>
</dbReference>
<keyword evidence="4" id="KW-0804">Transcription</keyword>
<feature type="domain" description="HTH asnC-type" evidence="5">
    <location>
        <begin position="16"/>
        <end position="77"/>
    </location>
</feature>
<proteinExistence type="predicted"/>
<dbReference type="GO" id="GO:0043565">
    <property type="term" value="F:sequence-specific DNA binding"/>
    <property type="evidence" value="ECO:0007669"/>
    <property type="project" value="InterPro"/>
</dbReference>
<sequence>MMRFSSVERNSAMKELDKTDLKILKILQQNARTPMTELAEKVGLSTTPVTERVRRLERDNFITGYHARLNPHQLGQSLLVFVELKLRSKSGNIFEDFRREIMRIPQILECHLVSGEYDYLIKVRLPNMAAYRDMLGNILLHLPAAAESRSYVVMEEVKETAVLDLE</sequence>
<gene>
    <name evidence="6" type="ORF">NEISICOT_03268</name>
</gene>
<keyword evidence="1" id="KW-0805">Transcription regulation</keyword>
<dbReference type="Pfam" id="PF01037">
    <property type="entry name" value="AsnC_trans_reg"/>
    <property type="match status" value="1"/>
</dbReference>
<keyword evidence="3" id="KW-0010">Activator</keyword>
<dbReference type="InterPro" id="IPR000485">
    <property type="entry name" value="AsnC-type_HTH_dom"/>
</dbReference>
<evidence type="ECO:0000256" key="3">
    <source>
        <dbReference type="ARBA" id="ARBA00023159"/>
    </source>
</evidence>
<dbReference type="SUPFAM" id="SSF54909">
    <property type="entry name" value="Dimeric alpha+beta barrel"/>
    <property type="match status" value="1"/>
</dbReference>
<keyword evidence="7" id="KW-1185">Reference proteome</keyword>
<keyword evidence="2" id="KW-0238">DNA-binding</keyword>
<dbReference type="InterPro" id="IPR019887">
    <property type="entry name" value="Tscrpt_reg_AsnC/Lrp_C"/>
</dbReference>
<organism evidence="6 7">
    <name type="scientific">Neisseria sicca ATCC 29256</name>
    <dbReference type="NCBI Taxonomy" id="547045"/>
    <lineage>
        <taxon>Bacteria</taxon>
        <taxon>Pseudomonadati</taxon>
        <taxon>Pseudomonadota</taxon>
        <taxon>Betaproteobacteria</taxon>
        <taxon>Neisseriales</taxon>
        <taxon>Neisseriaceae</taxon>
        <taxon>Neisseria</taxon>
    </lineage>
</organism>
<protein>
    <submittedName>
        <fullName evidence="6">Transcriptional regulator, AsnC family</fullName>
    </submittedName>
</protein>
<dbReference type="STRING" id="490.A6J88_06645"/>
<dbReference type="InterPro" id="IPR036390">
    <property type="entry name" value="WH_DNA-bd_sf"/>
</dbReference>
<dbReference type="PANTHER" id="PTHR30154">
    <property type="entry name" value="LEUCINE-RESPONSIVE REGULATORY PROTEIN"/>
    <property type="match status" value="1"/>
</dbReference>
<dbReference type="AlphaFoldDB" id="C6M9P1"/>
<dbReference type="PANTHER" id="PTHR30154:SF0">
    <property type="entry name" value="LEUCINE-RESPONSIVE REGULATORY PROTEIN"/>
    <property type="match status" value="1"/>
</dbReference>
<dbReference type="SUPFAM" id="SSF46785">
    <property type="entry name" value="Winged helix' DNA-binding domain"/>
    <property type="match status" value="1"/>
</dbReference>
<dbReference type="PROSITE" id="PS50956">
    <property type="entry name" value="HTH_ASNC_2"/>
    <property type="match status" value="1"/>
</dbReference>
<dbReference type="InterPro" id="IPR036388">
    <property type="entry name" value="WH-like_DNA-bd_sf"/>
</dbReference>
<comment type="caution">
    <text evidence="6">The sequence shown here is derived from an EMBL/GenBank/DDBJ whole genome shotgun (WGS) entry which is preliminary data.</text>
</comment>
<dbReference type="InterPro" id="IPR011008">
    <property type="entry name" value="Dimeric_a/b-barrel"/>
</dbReference>
<evidence type="ECO:0000313" key="7">
    <source>
        <dbReference type="Proteomes" id="UP000005365"/>
    </source>
</evidence>
<evidence type="ECO:0000259" key="5">
    <source>
        <dbReference type="PROSITE" id="PS50956"/>
    </source>
</evidence>